<comment type="subcellular location">
    <subcellularLocation>
        <location evidence="1">Membrane</location>
        <topology evidence="1">Single-pass membrane protein</topology>
    </subcellularLocation>
</comment>
<organism evidence="7 8">
    <name type="scientific">Nephila pilipes</name>
    <name type="common">Giant wood spider</name>
    <name type="synonym">Nephila maculata</name>
    <dbReference type="NCBI Taxonomy" id="299642"/>
    <lineage>
        <taxon>Eukaryota</taxon>
        <taxon>Metazoa</taxon>
        <taxon>Ecdysozoa</taxon>
        <taxon>Arthropoda</taxon>
        <taxon>Chelicerata</taxon>
        <taxon>Arachnida</taxon>
        <taxon>Araneae</taxon>
        <taxon>Araneomorphae</taxon>
        <taxon>Entelegynae</taxon>
        <taxon>Araneoidea</taxon>
        <taxon>Nephilidae</taxon>
        <taxon>Nephila</taxon>
    </lineage>
</organism>
<gene>
    <name evidence="7" type="primary">CG9231</name>
    <name evidence="7" type="ORF">NPIL_44591</name>
</gene>
<dbReference type="OrthoDB" id="8193498at2759"/>
<feature type="transmembrane region" description="Helical" evidence="6">
    <location>
        <begin position="87"/>
        <end position="106"/>
    </location>
</feature>
<keyword evidence="8" id="KW-1185">Reference proteome</keyword>
<evidence type="ECO:0000256" key="4">
    <source>
        <dbReference type="ARBA" id="ARBA00022989"/>
    </source>
</evidence>
<comment type="similarity">
    <text evidence="2">Belongs to the UPF0389 family.</text>
</comment>
<keyword evidence="4 6" id="KW-1133">Transmembrane helix</keyword>
<dbReference type="GO" id="GO:0016020">
    <property type="term" value="C:membrane"/>
    <property type="evidence" value="ECO:0007669"/>
    <property type="project" value="UniProtKB-SubCell"/>
</dbReference>
<dbReference type="Proteomes" id="UP000887013">
    <property type="component" value="Unassembled WGS sequence"/>
</dbReference>
<dbReference type="PANTHER" id="PTHR13674">
    <property type="entry name" value="GROWTH AND TRANSFORMATION-DEPENDENT PROTEIN"/>
    <property type="match status" value="1"/>
</dbReference>
<evidence type="ECO:0000256" key="2">
    <source>
        <dbReference type="ARBA" id="ARBA00007363"/>
    </source>
</evidence>
<keyword evidence="5 6" id="KW-0472">Membrane</keyword>
<keyword evidence="3 6" id="KW-0812">Transmembrane</keyword>
<evidence type="ECO:0000256" key="1">
    <source>
        <dbReference type="ARBA" id="ARBA00004167"/>
    </source>
</evidence>
<dbReference type="AlphaFoldDB" id="A0A8X6MHE8"/>
<evidence type="ECO:0000256" key="3">
    <source>
        <dbReference type="ARBA" id="ARBA00022692"/>
    </source>
</evidence>
<dbReference type="EMBL" id="BMAW01046075">
    <property type="protein sequence ID" value="GFS53492.1"/>
    <property type="molecule type" value="Genomic_DNA"/>
</dbReference>
<evidence type="ECO:0000313" key="8">
    <source>
        <dbReference type="Proteomes" id="UP000887013"/>
    </source>
</evidence>
<evidence type="ECO:0000256" key="5">
    <source>
        <dbReference type="ARBA" id="ARBA00023136"/>
    </source>
</evidence>
<accession>A0A8X6MHE8</accession>
<comment type="caution">
    <text evidence="7">The sequence shown here is derived from an EMBL/GenBank/DDBJ whole genome shotgun (WGS) entry which is preliminary data.</text>
</comment>
<dbReference type="Pfam" id="PF06388">
    <property type="entry name" value="DUF1075"/>
    <property type="match status" value="1"/>
</dbReference>
<proteinExistence type="inferred from homology"/>
<name>A0A8X6MHE8_NEPPI</name>
<dbReference type="InterPro" id="IPR009432">
    <property type="entry name" value="DUF1075"/>
</dbReference>
<evidence type="ECO:0000313" key="7">
    <source>
        <dbReference type="EMBL" id="GFS53492.1"/>
    </source>
</evidence>
<protein>
    <submittedName>
        <fullName evidence="7">UPF0389 protein CG9231</fullName>
    </submittedName>
</protein>
<sequence length="133" mass="15427">MAVNLMRNKGILLSKICNYESFRRPVPLRKLNTTGFLWNSTKPGATHKPNLLEKYLLVWMKKYPSVADVPKYVTPEVMEKVRNKSRIKINIVFCFITAAVCVIMIFSGKRAAERGESVRKMNIQWHEEQNAKK</sequence>
<evidence type="ECO:0000256" key="6">
    <source>
        <dbReference type="SAM" id="Phobius"/>
    </source>
</evidence>
<reference evidence="7" key="1">
    <citation type="submission" date="2020-08" db="EMBL/GenBank/DDBJ databases">
        <title>Multicomponent nature underlies the extraordinary mechanical properties of spider dragline silk.</title>
        <authorList>
            <person name="Kono N."/>
            <person name="Nakamura H."/>
            <person name="Mori M."/>
            <person name="Yoshida Y."/>
            <person name="Ohtoshi R."/>
            <person name="Malay A.D."/>
            <person name="Moran D.A.P."/>
            <person name="Tomita M."/>
            <person name="Numata K."/>
            <person name="Arakawa K."/>
        </authorList>
    </citation>
    <scope>NUCLEOTIDE SEQUENCE</scope>
</reference>
<dbReference type="PANTHER" id="PTHR13674:SF5">
    <property type="entry name" value="UPF0389 PROTEIN CG9231"/>
    <property type="match status" value="1"/>
</dbReference>